<dbReference type="FunFam" id="3.40.50.300:FF:000054">
    <property type="entry name" value="ABC multidrug transporter atrF"/>
    <property type="match status" value="1"/>
</dbReference>
<keyword evidence="5" id="KW-0547">Nucleotide-binding</keyword>
<feature type="binding site" evidence="9">
    <location>
        <position position="82"/>
    </location>
    <ligand>
        <name>a divalent metal cation</name>
        <dbReference type="ChEBI" id="CHEBI:60240"/>
        <label>1</label>
    </ligand>
</feature>
<dbReference type="InterPro" id="IPR013525">
    <property type="entry name" value="ABC2_TM"/>
</dbReference>
<dbReference type="SUPFAM" id="SSF52540">
    <property type="entry name" value="P-loop containing nucleoside triphosphate hydrolases"/>
    <property type="match status" value="2"/>
</dbReference>
<dbReference type="InterPro" id="IPR003439">
    <property type="entry name" value="ABC_transporter-like_ATP-bd"/>
</dbReference>
<proteinExistence type="inferred from homology"/>
<dbReference type="GO" id="GO:0070006">
    <property type="term" value="F:metalloaminopeptidase activity"/>
    <property type="evidence" value="ECO:0007669"/>
    <property type="project" value="UniProtKB-UniRule"/>
</dbReference>
<dbReference type="InterPro" id="IPR017871">
    <property type="entry name" value="ABC_transporter-like_CS"/>
</dbReference>
<dbReference type="EC" id="3.4.11.18" evidence="10"/>
<keyword evidence="9" id="KW-0378">Hydrolase</keyword>
<feature type="transmembrane region" description="Helical" evidence="12">
    <location>
        <begin position="893"/>
        <end position="915"/>
    </location>
</feature>
<keyword evidence="3" id="KW-0813">Transport</keyword>
<evidence type="ECO:0000256" key="5">
    <source>
        <dbReference type="ARBA" id="ARBA00022741"/>
    </source>
</evidence>
<feature type="binding site" evidence="9">
    <location>
        <position position="190"/>
    </location>
    <ligand>
        <name>a divalent metal cation</name>
        <dbReference type="ChEBI" id="CHEBI:60240"/>
        <label>2</label>
        <note>catalytic</note>
    </ligand>
</feature>
<comment type="similarity">
    <text evidence="2">Belongs to the ABC transporter superfamily. ABCG family. PDR (TC 3.A.1.205) subfamily.</text>
</comment>
<dbReference type="GO" id="GO:0016887">
    <property type="term" value="F:ATP hydrolysis activity"/>
    <property type="evidence" value="ECO:0007669"/>
    <property type="project" value="InterPro"/>
</dbReference>
<feature type="transmembrane region" description="Helical" evidence="12">
    <location>
        <begin position="1448"/>
        <end position="1465"/>
    </location>
</feature>
<feature type="domain" description="ABC transporter" evidence="13">
    <location>
        <begin position="1108"/>
        <end position="1352"/>
    </location>
</feature>
<dbReference type="PROSITE" id="PS00680">
    <property type="entry name" value="MAP_1"/>
    <property type="match status" value="1"/>
</dbReference>
<dbReference type="NCBIfam" id="TIGR00500">
    <property type="entry name" value="met_pdase_I"/>
    <property type="match status" value="1"/>
</dbReference>
<organism evidence="14 15">
    <name type="scientific">Mycoemilia scoparia</name>
    <dbReference type="NCBI Taxonomy" id="417184"/>
    <lineage>
        <taxon>Eukaryota</taxon>
        <taxon>Fungi</taxon>
        <taxon>Fungi incertae sedis</taxon>
        <taxon>Zoopagomycota</taxon>
        <taxon>Kickxellomycotina</taxon>
        <taxon>Kickxellomycetes</taxon>
        <taxon>Kickxellales</taxon>
        <taxon>Kickxellaceae</taxon>
        <taxon>Mycoemilia</taxon>
    </lineage>
</organism>
<keyword evidence="6 14" id="KW-0067">ATP-binding</keyword>
<dbReference type="InterPro" id="IPR000994">
    <property type="entry name" value="Pept_M24"/>
</dbReference>
<dbReference type="InterPro" id="IPR003593">
    <property type="entry name" value="AAA+_ATPase"/>
</dbReference>
<dbReference type="PANTHER" id="PTHR19241">
    <property type="entry name" value="ATP-BINDING CASSETTE TRANSPORTER"/>
    <property type="match status" value="1"/>
</dbReference>
<dbReference type="InterPro" id="IPR010929">
    <property type="entry name" value="PDR_CDR_ABC"/>
</dbReference>
<evidence type="ECO:0000256" key="9">
    <source>
        <dbReference type="HAMAP-Rule" id="MF_03174"/>
    </source>
</evidence>
<dbReference type="InterPro" id="IPR027417">
    <property type="entry name" value="P-loop_NTPase"/>
</dbReference>
<feature type="transmembrane region" description="Helical" evidence="12">
    <location>
        <begin position="791"/>
        <end position="809"/>
    </location>
</feature>
<dbReference type="Gene3D" id="3.40.50.300">
    <property type="entry name" value="P-loop containing nucleotide triphosphate hydrolases"/>
    <property type="match status" value="2"/>
</dbReference>
<dbReference type="GO" id="GO:0004239">
    <property type="term" value="F:initiator methionyl aminopeptidase activity"/>
    <property type="evidence" value="ECO:0007669"/>
    <property type="project" value="UniProtKB-UniRule"/>
</dbReference>
<dbReference type="GO" id="GO:0046872">
    <property type="term" value="F:metal ion binding"/>
    <property type="evidence" value="ECO:0007669"/>
    <property type="project" value="UniProtKB-UniRule"/>
</dbReference>
<keyword evidence="9 10" id="KW-0645">Protease</keyword>
<dbReference type="GO" id="GO:0016020">
    <property type="term" value="C:membrane"/>
    <property type="evidence" value="ECO:0007669"/>
    <property type="project" value="UniProtKB-SubCell"/>
</dbReference>
<dbReference type="CDD" id="cd03233">
    <property type="entry name" value="ABCG_PDR_domain1"/>
    <property type="match status" value="1"/>
</dbReference>
<evidence type="ECO:0000256" key="3">
    <source>
        <dbReference type="ARBA" id="ARBA00022448"/>
    </source>
</evidence>
<dbReference type="InterPro" id="IPR001714">
    <property type="entry name" value="Pept_M24_MAP"/>
</dbReference>
<dbReference type="Pfam" id="PF01061">
    <property type="entry name" value="ABC2_membrane"/>
    <property type="match status" value="2"/>
</dbReference>
<keyword evidence="4 12" id="KW-0812">Transmembrane</keyword>
<name>A0A9W8DRU1_9FUNG</name>
<comment type="subcellular location">
    <subcellularLocation>
        <location evidence="1">Membrane</location>
        <topology evidence="1">Multi-pass membrane protein</topology>
    </subcellularLocation>
</comment>
<keyword evidence="9 10" id="KW-0031">Aminopeptidase</keyword>
<evidence type="ECO:0000256" key="2">
    <source>
        <dbReference type="ARBA" id="ARBA00006012"/>
    </source>
</evidence>
<feature type="binding site" evidence="9">
    <location>
        <position position="93"/>
    </location>
    <ligand>
        <name>a divalent metal cation</name>
        <dbReference type="ChEBI" id="CHEBI:60240"/>
        <label>2</label>
        <note>catalytic</note>
    </ligand>
</feature>
<keyword evidence="15" id="KW-1185">Reference proteome</keyword>
<dbReference type="InterPro" id="IPR036005">
    <property type="entry name" value="Creatinase/aminopeptidase-like"/>
</dbReference>
<dbReference type="InterPro" id="IPR034003">
    <property type="entry name" value="ABCG_PDR_2"/>
</dbReference>
<dbReference type="InterPro" id="IPR043926">
    <property type="entry name" value="ABCG_dom"/>
</dbReference>
<comment type="similarity">
    <text evidence="9">Belongs to the peptidase M24A family. Methionine aminopeptidase type 1 subfamily.</text>
</comment>
<feature type="domain" description="ABC transporter" evidence="13">
    <location>
        <begin position="415"/>
        <end position="671"/>
    </location>
</feature>
<feature type="transmembrane region" description="Helical" evidence="12">
    <location>
        <begin position="1517"/>
        <end position="1543"/>
    </location>
</feature>
<evidence type="ECO:0000256" key="6">
    <source>
        <dbReference type="ARBA" id="ARBA00022840"/>
    </source>
</evidence>
<dbReference type="InterPro" id="IPR002467">
    <property type="entry name" value="Pept_M24A_MAP1"/>
</dbReference>
<accession>A0A9W8DRU1</accession>
<dbReference type="OrthoDB" id="245989at2759"/>
<gene>
    <name evidence="14" type="primary">SNQ2_2</name>
    <name evidence="14" type="ORF">H4219_004165</name>
</gene>
<feature type="compositionally biased region" description="Basic and acidic residues" evidence="11">
    <location>
        <begin position="248"/>
        <end position="272"/>
    </location>
</feature>
<dbReference type="Pfam" id="PF06422">
    <property type="entry name" value="PDR_CDR"/>
    <property type="match status" value="1"/>
</dbReference>
<comment type="cofactor">
    <cofactor evidence="9">
        <name>Co(2+)</name>
        <dbReference type="ChEBI" id="CHEBI:48828"/>
    </cofactor>
    <cofactor evidence="9">
        <name>Zn(2+)</name>
        <dbReference type="ChEBI" id="CHEBI:29105"/>
    </cofactor>
    <cofactor evidence="9">
        <name>Mn(2+)</name>
        <dbReference type="ChEBI" id="CHEBI:29035"/>
    </cofactor>
    <cofactor evidence="9">
        <name>Fe(2+)</name>
        <dbReference type="ChEBI" id="CHEBI:29033"/>
    </cofactor>
    <text evidence="9">Binds 2 divalent metal cations per subunit. Has a high-affinity and a low affinity metal-binding site. The true nature of the physiological cofactor is under debate. The enzyme is active with cobalt, zinc, manganese or divalent iron ions. Most likely, methionine aminopeptidases function as mononuclear Fe(2+)-metalloproteases under physiological conditions, and the catalytically relevant metal-binding site has been assigned to the histidine-containing high-affinity site.</text>
</comment>
<comment type="catalytic activity">
    <reaction evidence="9 10">
        <text>Release of N-terminal amino acids, preferentially methionine, from peptides and arylamides.</text>
        <dbReference type="EC" id="3.4.11.18"/>
    </reaction>
</comment>
<dbReference type="CDD" id="cd03232">
    <property type="entry name" value="ABCG_PDR_domain2"/>
    <property type="match status" value="1"/>
</dbReference>
<dbReference type="Pfam" id="PF00557">
    <property type="entry name" value="Peptidase_M24"/>
    <property type="match status" value="1"/>
</dbReference>
<dbReference type="PROSITE" id="PS50893">
    <property type="entry name" value="ABC_TRANSPORTER_2"/>
    <property type="match status" value="2"/>
</dbReference>
<dbReference type="Proteomes" id="UP001150538">
    <property type="component" value="Unassembled WGS sequence"/>
</dbReference>
<evidence type="ECO:0000256" key="12">
    <source>
        <dbReference type="SAM" id="Phobius"/>
    </source>
</evidence>
<feature type="binding site" evidence="9">
    <location>
        <position position="164"/>
    </location>
    <ligand>
        <name>substrate</name>
    </ligand>
</feature>
<dbReference type="SMART" id="SM00382">
    <property type="entry name" value="AAA"/>
    <property type="match status" value="2"/>
</dbReference>
<comment type="function">
    <text evidence="10">Cotranslationally removes the N-terminal methionine from nascent proteins. The N-terminal methionine is often cleaved when the second residue in the primary sequence is small and uncharged (Met-Ala-, Cys, Gly, Pro, Ser, Thr, or Val).</text>
</comment>
<keyword evidence="7 12" id="KW-1133">Transmembrane helix</keyword>
<feature type="transmembrane region" description="Helical" evidence="12">
    <location>
        <begin position="955"/>
        <end position="974"/>
    </location>
</feature>
<dbReference type="PRINTS" id="PR00599">
    <property type="entry name" value="MAPEPTIDASE"/>
</dbReference>
<evidence type="ECO:0000256" key="10">
    <source>
        <dbReference type="RuleBase" id="RU003653"/>
    </source>
</evidence>
<dbReference type="GO" id="GO:0140359">
    <property type="term" value="F:ABC-type transporter activity"/>
    <property type="evidence" value="ECO:0007669"/>
    <property type="project" value="InterPro"/>
</dbReference>
<feature type="binding site" evidence="9">
    <location>
        <position position="221"/>
    </location>
    <ligand>
        <name>a divalent metal cation</name>
        <dbReference type="ChEBI" id="CHEBI:60240"/>
        <label>2</label>
        <note>catalytic</note>
    </ligand>
</feature>
<reference evidence="14" key="1">
    <citation type="submission" date="2022-07" db="EMBL/GenBank/DDBJ databases">
        <title>Phylogenomic reconstructions and comparative analyses of Kickxellomycotina fungi.</title>
        <authorList>
            <person name="Reynolds N.K."/>
            <person name="Stajich J.E."/>
            <person name="Barry K."/>
            <person name="Grigoriev I.V."/>
            <person name="Crous P."/>
            <person name="Smith M.E."/>
        </authorList>
    </citation>
    <scope>NUCLEOTIDE SEQUENCE</scope>
    <source>
        <strain evidence="14">NBRC 100468</strain>
    </source>
</reference>
<feature type="compositionally biased region" description="Low complexity" evidence="11">
    <location>
        <begin position="237"/>
        <end position="247"/>
    </location>
</feature>
<feature type="transmembrane region" description="Helical" evidence="12">
    <location>
        <begin position="927"/>
        <end position="949"/>
    </location>
</feature>
<dbReference type="GO" id="GO:0006508">
    <property type="term" value="P:proteolysis"/>
    <property type="evidence" value="ECO:0007669"/>
    <property type="project" value="UniProtKB-KW"/>
</dbReference>
<protein>
    <recommendedName>
        <fullName evidence="10">Methionine aminopeptidase</fullName>
        <ecNumber evidence="10">3.4.11.18</ecNumber>
    </recommendedName>
</protein>
<keyword evidence="8 12" id="KW-0472">Membrane</keyword>
<dbReference type="GO" id="GO:0005524">
    <property type="term" value="F:ATP binding"/>
    <property type="evidence" value="ECO:0007669"/>
    <property type="project" value="UniProtKB-KW"/>
</dbReference>
<feature type="compositionally biased region" description="Basic and acidic residues" evidence="11">
    <location>
        <begin position="289"/>
        <end position="308"/>
    </location>
</feature>
<comment type="caution">
    <text evidence="14">The sequence shown here is derived from an EMBL/GenBank/DDBJ whole genome shotgun (WGS) entry which is preliminary data.</text>
</comment>
<feature type="transmembrane region" description="Helical" evidence="12">
    <location>
        <begin position="1034"/>
        <end position="1054"/>
    </location>
</feature>
<feature type="binding site" evidence="9">
    <location>
        <position position="65"/>
    </location>
    <ligand>
        <name>substrate</name>
    </ligand>
</feature>
<feature type="compositionally biased region" description="Low complexity" evidence="11">
    <location>
        <begin position="275"/>
        <end position="287"/>
    </location>
</feature>
<dbReference type="SUPFAM" id="SSF55920">
    <property type="entry name" value="Creatinase/aminopeptidase"/>
    <property type="match status" value="1"/>
</dbReference>
<dbReference type="PROSITE" id="PS00211">
    <property type="entry name" value="ABC_TRANSPORTER_1"/>
    <property type="match status" value="1"/>
</dbReference>
<feature type="region of interest" description="Disordered" evidence="11">
    <location>
        <begin position="237"/>
        <end position="315"/>
    </location>
</feature>
<evidence type="ECO:0000313" key="15">
    <source>
        <dbReference type="Proteomes" id="UP001150538"/>
    </source>
</evidence>
<feature type="transmembrane region" description="Helical" evidence="12">
    <location>
        <begin position="1583"/>
        <end position="1606"/>
    </location>
</feature>
<dbReference type="Gene3D" id="3.90.230.10">
    <property type="entry name" value="Creatinase/methionine aminopeptidase superfamily"/>
    <property type="match status" value="1"/>
</dbReference>
<evidence type="ECO:0000259" key="13">
    <source>
        <dbReference type="PROSITE" id="PS50893"/>
    </source>
</evidence>
<dbReference type="Pfam" id="PF19055">
    <property type="entry name" value="ABC2_membrane_7"/>
    <property type="match status" value="1"/>
</dbReference>
<evidence type="ECO:0000256" key="11">
    <source>
        <dbReference type="SAM" id="MobiDB-lite"/>
    </source>
</evidence>
<evidence type="ECO:0000256" key="1">
    <source>
        <dbReference type="ARBA" id="ARBA00004141"/>
    </source>
</evidence>
<evidence type="ECO:0000256" key="4">
    <source>
        <dbReference type="ARBA" id="ARBA00022692"/>
    </source>
</evidence>
<dbReference type="Pfam" id="PF00005">
    <property type="entry name" value="ABC_tran"/>
    <property type="match status" value="2"/>
</dbReference>
<feature type="binding site" evidence="9">
    <location>
        <position position="157"/>
    </location>
    <ligand>
        <name>a divalent metal cation</name>
        <dbReference type="ChEBI" id="CHEBI:60240"/>
        <label>2</label>
        <note>catalytic</note>
    </ligand>
</feature>
<evidence type="ECO:0000313" key="14">
    <source>
        <dbReference type="EMBL" id="KAJ1915722.1"/>
    </source>
</evidence>
<feature type="transmembrane region" description="Helical" evidence="12">
    <location>
        <begin position="1555"/>
        <end position="1577"/>
    </location>
</feature>
<dbReference type="InterPro" id="IPR034001">
    <property type="entry name" value="ABCG_PDR_1"/>
</dbReference>
<feature type="binding site" evidence="9">
    <location>
        <position position="221"/>
    </location>
    <ligand>
        <name>a divalent metal cation</name>
        <dbReference type="ChEBI" id="CHEBI:60240"/>
        <label>1</label>
    </ligand>
</feature>
<dbReference type="EMBL" id="JANBPU010000133">
    <property type="protein sequence ID" value="KAJ1915722.1"/>
    <property type="molecule type" value="Genomic_DNA"/>
</dbReference>
<evidence type="ECO:0000256" key="7">
    <source>
        <dbReference type="ARBA" id="ARBA00022989"/>
    </source>
</evidence>
<sequence length="1734" mass="195167">MRKVCRMTREVLDEGARALRPGITTDEIDQIIHEACIKRNAYPSPLNYYGFPKSFCVSVNEVICHGIPDRRPLKDGDIVNLDVSLYHGGYHGDLNATYAVGKAVDERAKKLIRTARECQEKAMELVKPGTRYRDLGTVIEGHAKSNGFSVVKSYCGHGIHSLFHCGPNILHYAKNKTPGVMKEGHCFTIEPMINEGVCGDDTWPDRWTAVTKDGKLSAQFEHTMLVTKSGVEVLNNSAHTSSASTRASIDETGTRGERNAYGKNEDPYDEIKPYNNKTDSNSNSLNNDALERELTIDSQIQRDPRRYNANEPTESFGEPLNVSLNNATIRYRSIVRTLSKPLTLDQAELGGGNTLFDLSAWLRNKEEVPDEKYAKRLGLVFNDLYVRGSPVADRHIHTFVTMFYHFIPTVKQIGLGAINGVRSVFGGRPVGVGEGKLILEDITGFCSEGEMLLVLGQPGSGCSTLLRVLGNERKTYSKIDGEVTYGGISPEEMYSKYRGEIAYNQEEDRHYPTLSVRKTLGFAIECKMPSRRVVQNRSAFRTELLDAVIDMFGLRGCADTVVGDAFVRGCSGGERKRVSIAEQIVTGAAVNVWDGSTRGLDSSSALDYVRSLRVSTDMLKKTTVVTLYQASENIYKLFDKVLVLDKGRCLYFGPADHAVEYFDKLGIYKPPRLTTSDFLTGVTQLHERQVKEGYEDIAPKTADEFAAAFKASTEYAEAKNEIHAYESRVENEHPGQTFREIVRESKMGAGKIGLHRKSSPYTTTFIYQLLALLKREWLLVWSNIPLLVFRYAYNIAFALIVSTLFFRLPTTSEGAFTRSSAIFFAILFNCLSAQAEVPKAIVGRQIVYKHKGLALYHPSAYLLAQVIVDIPFMAVQIILFSCILYWICGLYATAGHFFTFVLINFVTALSFNAFFRLVAAFSTNIEIANMFAGIGMLVLIIYAGYIIPYQSMHPWFIWIYWINPMAYGISGLVANEFSQLKLECIGAQLVPRGPGYTDIANQVCTLQGAKPGVPYVMGSDYAYAGYRIDVGRKWVDFVAILCLWFLFVLLTAVIDEFAQYGGEGYTINVFKKRVKPIPEVIEDIDEFDKKARERSAPTDEEILNGTMYMWKNIDYVVPVKGGERKLLDKVNGYLKPGTLTALMGSSGAGKTTLLDVLAQRKTIGKIDGEMLINGIAPPKSFQRLTGYCEQLDVHNPHSTVRESLRFAAYLRQPFHVSKEQKDKDVERVIKLLGLEGIGNAMIGDPDGKLGISLEERKRLTIAIELVAKPKILFLDEPTSGLDAQASFNIVRFLRRLAATGETILCTIHQPSSILFEHFDRLLLLARGGHTTYFGDIGKDAKTLISYFERNGGSKCSPDANPAEYILDIVGSSQNTTNWAEIWNNSPEAQKVIEEIDRLRALEANSGSHQMGENDNSKFATPDLYQICLVFRRMLLSYWRDYEYNLTRVALQIISALIIGFTFYNLSNDAIDLQNKVFTVFESAVIGVLIINQIQPQFVRQRLWYTRESSTNQYGWKAFAFAIIFAEWPFAIFASTIYFVSLYWTSGLNSLSDRTGYFYLMYIMLTLFSVTLGQAIIAFVPNDIFAAMFNPIFTAFILLFCGVTNPYPTMPKFWRSWMYWLTPIRYFVEGVVTNELYDLDVVCKPEQFYVFQPPSDQTCGDYAADFLKTGPGYLQNPDASSDCQYCPYKVGQEYFVTLDWDFANRYRNFGIMLAFLVFNCLVVTFFIKVYKVNKR</sequence>
<feature type="binding site" evidence="9">
    <location>
        <position position="93"/>
    </location>
    <ligand>
        <name>a divalent metal cation</name>
        <dbReference type="ChEBI" id="CHEBI:60240"/>
        <label>1</label>
    </ligand>
</feature>
<evidence type="ECO:0000256" key="8">
    <source>
        <dbReference type="ARBA" id="ARBA00023136"/>
    </source>
</evidence>
<dbReference type="CDD" id="cd01086">
    <property type="entry name" value="MetAP1"/>
    <property type="match status" value="1"/>
</dbReference>
<feature type="transmembrane region" description="Helical" evidence="12">
    <location>
        <begin position="862"/>
        <end position="887"/>
    </location>
</feature>
<feature type="transmembrane region" description="Helical" evidence="12">
    <location>
        <begin position="1708"/>
        <end position="1729"/>
    </location>
</feature>
<dbReference type="HAMAP" id="MF_01974">
    <property type="entry name" value="MetAP_1"/>
    <property type="match status" value="1"/>
</dbReference>
<keyword evidence="9 10" id="KW-0479">Metal-binding</keyword>